<comment type="caution">
    <text evidence="4">The sequence shown here is derived from an EMBL/GenBank/DDBJ whole genome shotgun (WGS) entry which is preliminary data.</text>
</comment>
<dbReference type="AlphaFoldDB" id="A0A212D715"/>
<sequence length="167" mass="18460">MASYEEVSVSGYEEFMQVVEQHSGKTIFAYFSGSKDAEGKSWCPDCVQGEARIREAAAQRKCLEGRGYSQIAGWRGSGGSLVPGVPQGDLSFPLAFSYPVPTLLNMLRPSRPTKTEPVVREGLKHVGEGCVFIYCQVGEKPYWKDPNNDFRKNLKLTAVPTLLKYGT</sequence>
<dbReference type="GO" id="GO:0005829">
    <property type="term" value="C:cytosol"/>
    <property type="evidence" value="ECO:0007669"/>
    <property type="project" value="TreeGrafter"/>
</dbReference>
<comment type="similarity">
    <text evidence="1">Belongs to the thioredoxin family.</text>
</comment>
<feature type="domain" description="Thioredoxin" evidence="3">
    <location>
        <begin position="114"/>
        <end position="166"/>
    </location>
</feature>
<keyword evidence="5" id="KW-1185">Reference proteome</keyword>
<dbReference type="EMBL" id="MKHE01000005">
    <property type="protein sequence ID" value="OWK14033.1"/>
    <property type="molecule type" value="Genomic_DNA"/>
</dbReference>
<feature type="domain" description="Thioredoxin" evidence="3">
    <location>
        <begin position="9"/>
        <end position="57"/>
    </location>
</feature>
<dbReference type="InterPro" id="IPR036249">
    <property type="entry name" value="Thioredoxin-like_sf"/>
</dbReference>
<dbReference type="InterPro" id="IPR010357">
    <property type="entry name" value="TXNDC17_dom"/>
</dbReference>
<dbReference type="Pfam" id="PF06110">
    <property type="entry name" value="TXD17-like_Trx"/>
    <property type="match status" value="2"/>
</dbReference>
<protein>
    <recommendedName>
        <fullName evidence="2">Thioredoxin domain-containing protein 17</fullName>
    </recommendedName>
</protein>
<dbReference type="SUPFAM" id="SSF52833">
    <property type="entry name" value="Thioredoxin-like"/>
    <property type="match status" value="2"/>
</dbReference>
<feature type="non-terminal residue" evidence="4">
    <location>
        <position position="167"/>
    </location>
</feature>
<gene>
    <name evidence="4" type="ORF">Celaphus_00000893</name>
</gene>
<dbReference type="GO" id="GO:0047134">
    <property type="term" value="F:protein-disulfide reductase [NAD(P)H] activity"/>
    <property type="evidence" value="ECO:0007669"/>
    <property type="project" value="InterPro"/>
</dbReference>
<evidence type="ECO:0000259" key="3">
    <source>
        <dbReference type="Pfam" id="PF06110"/>
    </source>
</evidence>
<evidence type="ECO:0000313" key="5">
    <source>
        <dbReference type="Proteomes" id="UP000242450"/>
    </source>
</evidence>
<dbReference type="Gene3D" id="3.40.30.10">
    <property type="entry name" value="Glutaredoxin"/>
    <property type="match status" value="2"/>
</dbReference>
<dbReference type="OrthoDB" id="78947at2759"/>
<dbReference type="PANTHER" id="PTHR12452:SF0">
    <property type="entry name" value="THIOREDOXIN DOMAIN-CONTAINING PROTEIN 17"/>
    <property type="match status" value="1"/>
</dbReference>
<dbReference type="Proteomes" id="UP000242450">
    <property type="component" value="Chromosome 5"/>
</dbReference>
<dbReference type="CDD" id="cd02952">
    <property type="entry name" value="TRP14_like"/>
    <property type="match status" value="1"/>
</dbReference>
<dbReference type="PANTHER" id="PTHR12452">
    <property type="entry name" value="42-9-9 PROTEIN-RELATED"/>
    <property type="match status" value="1"/>
</dbReference>
<reference evidence="4 5" key="1">
    <citation type="journal article" date="2018" name="Mol. Genet. Genomics">
        <title>The red deer Cervus elaphus genome CerEla1.0: sequencing, annotating, genes, and chromosomes.</title>
        <authorList>
            <person name="Bana N.A."/>
            <person name="Nyiri A."/>
            <person name="Nagy J."/>
            <person name="Frank K."/>
            <person name="Nagy T."/>
            <person name="Steger V."/>
            <person name="Schiller M."/>
            <person name="Lakatos P."/>
            <person name="Sugar L."/>
            <person name="Horn P."/>
            <person name="Barta E."/>
            <person name="Orosz L."/>
        </authorList>
    </citation>
    <scope>NUCLEOTIDE SEQUENCE [LARGE SCALE GENOMIC DNA]</scope>
    <source>
        <strain evidence="4">Hungarian</strain>
    </source>
</reference>
<evidence type="ECO:0000256" key="1">
    <source>
        <dbReference type="ARBA" id="ARBA00008987"/>
    </source>
</evidence>
<proteinExistence type="inferred from homology"/>
<evidence type="ECO:0000256" key="2">
    <source>
        <dbReference type="ARBA" id="ARBA00016949"/>
    </source>
</evidence>
<accession>A0A212D715</accession>
<dbReference type="InterPro" id="IPR045108">
    <property type="entry name" value="TXNDC17-like"/>
</dbReference>
<name>A0A212D715_CEREH</name>
<evidence type="ECO:0000313" key="4">
    <source>
        <dbReference type="EMBL" id="OWK14033.1"/>
    </source>
</evidence>
<organism evidence="4 5">
    <name type="scientific">Cervus elaphus hippelaphus</name>
    <name type="common">European red deer</name>
    <dbReference type="NCBI Taxonomy" id="46360"/>
    <lineage>
        <taxon>Eukaryota</taxon>
        <taxon>Metazoa</taxon>
        <taxon>Chordata</taxon>
        <taxon>Craniata</taxon>
        <taxon>Vertebrata</taxon>
        <taxon>Euteleostomi</taxon>
        <taxon>Mammalia</taxon>
        <taxon>Eutheria</taxon>
        <taxon>Laurasiatheria</taxon>
        <taxon>Artiodactyla</taxon>
        <taxon>Ruminantia</taxon>
        <taxon>Pecora</taxon>
        <taxon>Cervidae</taxon>
        <taxon>Cervinae</taxon>
        <taxon>Cervus</taxon>
    </lineage>
</organism>